<gene>
    <name evidence="1" type="ORF">AE0388_1577</name>
</gene>
<proteinExistence type="predicted"/>
<dbReference type="PATRIC" id="fig|1703.6.peg.1464"/>
<protein>
    <recommendedName>
        <fullName evidence="3">DUF3800 domain-containing protein</fullName>
    </recommendedName>
</protein>
<comment type="caution">
    <text evidence="1">The sequence shown here is derived from an EMBL/GenBank/DDBJ whole genome shotgun (WGS) entry which is preliminary data.</text>
</comment>
<dbReference type="AlphaFoldDB" id="A0A0B9A1S5"/>
<evidence type="ECO:0008006" key="3">
    <source>
        <dbReference type="Google" id="ProtNLM"/>
    </source>
</evidence>
<keyword evidence="2" id="KW-1185">Reference proteome</keyword>
<dbReference type="EMBL" id="JTJZ01000018">
    <property type="protein sequence ID" value="KHS52594.1"/>
    <property type="molecule type" value="Genomic_DNA"/>
</dbReference>
<accession>A0A0B9A1S5</accession>
<reference evidence="1 2" key="1">
    <citation type="submission" date="2014-11" db="EMBL/GenBank/DDBJ databases">
        <title>Draft Genome Sequence of Brevibacterium linens AE038-8.</title>
        <authorList>
            <person name="Maizel D."/>
            <person name="Utturkar S.M."/>
            <person name="Brown S.D."/>
            <person name="Ferrero M."/>
            <person name="Rosen B.P."/>
        </authorList>
    </citation>
    <scope>NUCLEOTIDE SEQUENCE [LARGE SCALE GENOMIC DNA]</scope>
    <source>
        <strain evidence="1 2">AE038-8</strain>
    </source>
</reference>
<dbReference type="InterPro" id="IPR024524">
    <property type="entry name" value="DUF3800"/>
</dbReference>
<evidence type="ECO:0000313" key="2">
    <source>
        <dbReference type="Proteomes" id="UP000031488"/>
    </source>
</evidence>
<dbReference type="Proteomes" id="UP000031488">
    <property type="component" value="Unassembled WGS sequence"/>
</dbReference>
<dbReference type="Pfam" id="PF12686">
    <property type="entry name" value="DUF3800"/>
    <property type="match status" value="1"/>
</dbReference>
<organism evidence="1 2">
    <name type="scientific">Brevibacterium linens</name>
    <dbReference type="NCBI Taxonomy" id="1703"/>
    <lineage>
        <taxon>Bacteria</taxon>
        <taxon>Bacillati</taxon>
        <taxon>Actinomycetota</taxon>
        <taxon>Actinomycetes</taxon>
        <taxon>Micrococcales</taxon>
        <taxon>Brevibacteriaceae</taxon>
        <taxon>Brevibacterium</taxon>
    </lineage>
</organism>
<sequence length="235" mass="26742">MSEEEVDKFVEAYQAADKLAREPVKPSTWVYLDDSGDGSTSQQASSHLVMATCVFRSTEDMEHASRLVDQCAEKFGIKGEFKFSKTRKKVKDYFFDSMHEAKFSVRAICLDKQLIKSRKYTTNAPMMKGLAIAQLLDHGFGILQNSKVFIDGQDTKAFKIPDAAYFMDAANRKNPGAVAQVKFVDSHSNRLIQLADMHAGAINAHFRRDKPRLTHYIPTFQHRMRIPDGTLWHFK</sequence>
<evidence type="ECO:0000313" key="1">
    <source>
        <dbReference type="EMBL" id="KHS52594.1"/>
    </source>
</evidence>
<name>A0A0B9A1S5_BRELN</name>